<reference evidence="1 2" key="1">
    <citation type="journal article" date="2016" name="Nat. Commun.">
        <title>Thousands of microbial genomes shed light on interconnected biogeochemical processes in an aquifer system.</title>
        <authorList>
            <person name="Anantharaman K."/>
            <person name="Brown C.T."/>
            <person name="Hug L.A."/>
            <person name="Sharon I."/>
            <person name="Castelle C.J."/>
            <person name="Probst A.J."/>
            <person name="Thomas B.C."/>
            <person name="Singh A."/>
            <person name="Wilkins M.J."/>
            <person name="Karaoz U."/>
            <person name="Brodie E.L."/>
            <person name="Williams K.H."/>
            <person name="Hubbard S.S."/>
            <person name="Banfield J.F."/>
        </authorList>
    </citation>
    <scope>NUCLEOTIDE SEQUENCE [LARGE SCALE GENOMIC DNA]</scope>
</reference>
<evidence type="ECO:0000313" key="1">
    <source>
        <dbReference type="EMBL" id="OGC33316.1"/>
    </source>
</evidence>
<dbReference type="Proteomes" id="UP000177309">
    <property type="component" value="Unassembled WGS sequence"/>
</dbReference>
<accession>A0A1F4TKV4</accession>
<comment type="caution">
    <text evidence="1">The sequence shown here is derived from an EMBL/GenBank/DDBJ whole genome shotgun (WGS) entry which is preliminary data.</text>
</comment>
<evidence type="ECO:0008006" key="3">
    <source>
        <dbReference type="Google" id="ProtNLM"/>
    </source>
</evidence>
<dbReference type="EMBL" id="MEUI01000037">
    <property type="protein sequence ID" value="OGC33316.1"/>
    <property type="molecule type" value="Genomic_DNA"/>
</dbReference>
<proteinExistence type="predicted"/>
<sequence>MKAIRLSPILAFLLVAVLFLSGCKSSLLVRDTTIKNIIPIFEDYVGTHNYKITYRNDTIGSYRLSLGNVYEPEVSETTKVKEITKQPPPKNSNLPYTAYEETTWKTVSVPGHYVEATARVNITQQGNNVLLVIDTNDAGGSSLDDIYDYIRGFGYVVDKK</sequence>
<dbReference type="AlphaFoldDB" id="A0A1F4TKV4"/>
<protein>
    <recommendedName>
        <fullName evidence="3">Lipoprotein</fullName>
    </recommendedName>
</protein>
<gene>
    <name evidence="1" type="ORF">A2462_00005</name>
</gene>
<name>A0A1F4TKV4_UNCSA</name>
<dbReference type="PROSITE" id="PS51257">
    <property type="entry name" value="PROKAR_LIPOPROTEIN"/>
    <property type="match status" value="1"/>
</dbReference>
<evidence type="ECO:0000313" key="2">
    <source>
        <dbReference type="Proteomes" id="UP000177309"/>
    </source>
</evidence>
<organism evidence="1 2">
    <name type="scientific">candidate division WOR-1 bacterium RIFOXYC2_FULL_41_25</name>
    <dbReference type="NCBI Taxonomy" id="1802586"/>
    <lineage>
        <taxon>Bacteria</taxon>
        <taxon>Bacillati</taxon>
        <taxon>Saganbacteria</taxon>
    </lineage>
</organism>